<keyword evidence="2" id="KW-0436">Ligase</keyword>
<keyword evidence="1" id="KW-1133">Transmembrane helix</keyword>
<name>A0ABX0YKB5_9PSED</name>
<feature type="transmembrane region" description="Helical" evidence="1">
    <location>
        <begin position="113"/>
        <end position="131"/>
    </location>
</feature>
<sequence>MTSQSYHRYFTYALVAFILSFVLQSSAKWTNNLYYAFIALPGLVALIRCRGAGLFRQPIAIGWLVLLAWCLVPAAREEGTQFYKHILYTGLFVFIVASLPERDFFYRGGVARALFWMLALYTYACATYAYLSGHIPFGSRVDILPARMENVIYTSIWLMCALGLALPTWTRERRYVEMALAGLLAFVAVAFVLQTRTGIVGGLFIVGLWSLYSIYRYPRIASAIVTVLVLGTGVALWAMWNEPWLTSLIGRGDSYRMDLFRIMTGEWMHCGWVLGCGVNFHTTQTLPGGIPIPHPHNIFVAFGLYTGGVSLLIFLPLMIATLWQAWRQRDPWGLYLAAALLMLNFDGSKLVGNPDELWVLVLLPAAVILGGALHQRIKTLPAPR</sequence>
<dbReference type="EMBL" id="JAAVJI010000010">
    <property type="protein sequence ID" value="NJP02393.1"/>
    <property type="molecule type" value="Genomic_DNA"/>
</dbReference>
<comment type="caution">
    <text evidence="2">The sequence shown here is derived from an EMBL/GenBank/DDBJ whole genome shotgun (WGS) entry which is preliminary data.</text>
</comment>
<feature type="transmembrane region" description="Helical" evidence="1">
    <location>
        <begin position="33"/>
        <end position="51"/>
    </location>
</feature>
<feature type="transmembrane region" description="Helical" evidence="1">
    <location>
        <begin position="220"/>
        <end position="240"/>
    </location>
</feature>
<evidence type="ECO:0000256" key="1">
    <source>
        <dbReference type="SAM" id="Phobius"/>
    </source>
</evidence>
<proteinExistence type="predicted"/>
<feature type="transmembrane region" description="Helical" evidence="1">
    <location>
        <begin position="176"/>
        <end position="193"/>
    </location>
</feature>
<protein>
    <submittedName>
        <fullName evidence="2">O-antigen ligase domain-containing protein</fullName>
    </submittedName>
</protein>
<dbReference type="RefSeq" id="WP_168084977.1">
    <property type="nucleotide sequence ID" value="NZ_JAAVJI010000010.1"/>
</dbReference>
<feature type="transmembrane region" description="Helical" evidence="1">
    <location>
        <begin position="82"/>
        <end position="101"/>
    </location>
</feature>
<feature type="transmembrane region" description="Helical" evidence="1">
    <location>
        <begin position="58"/>
        <end position="76"/>
    </location>
</feature>
<evidence type="ECO:0000313" key="3">
    <source>
        <dbReference type="Proteomes" id="UP000746535"/>
    </source>
</evidence>
<dbReference type="GO" id="GO:0016874">
    <property type="term" value="F:ligase activity"/>
    <property type="evidence" value="ECO:0007669"/>
    <property type="project" value="UniProtKB-KW"/>
</dbReference>
<feature type="transmembrane region" description="Helical" evidence="1">
    <location>
        <begin position="199"/>
        <end position="215"/>
    </location>
</feature>
<keyword evidence="1" id="KW-0472">Membrane</keyword>
<feature type="transmembrane region" description="Helical" evidence="1">
    <location>
        <begin position="151"/>
        <end position="169"/>
    </location>
</feature>
<feature type="transmembrane region" description="Helical" evidence="1">
    <location>
        <begin position="298"/>
        <end position="320"/>
    </location>
</feature>
<evidence type="ECO:0000313" key="2">
    <source>
        <dbReference type="EMBL" id="NJP02393.1"/>
    </source>
</evidence>
<gene>
    <name evidence="2" type="ORF">HBH25_16210</name>
</gene>
<organism evidence="2 3">
    <name type="scientific">Pseudomonas quercus</name>
    <dbReference type="NCBI Taxonomy" id="2722792"/>
    <lineage>
        <taxon>Bacteria</taxon>
        <taxon>Pseudomonadati</taxon>
        <taxon>Pseudomonadota</taxon>
        <taxon>Gammaproteobacteria</taxon>
        <taxon>Pseudomonadales</taxon>
        <taxon>Pseudomonadaceae</taxon>
        <taxon>Pseudomonas</taxon>
    </lineage>
</organism>
<dbReference type="Proteomes" id="UP000746535">
    <property type="component" value="Unassembled WGS sequence"/>
</dbReference>
<feature type="transmembrane region" description="Helical" evidence="1">
    <location>
        <begin position="9"/>
        <end position="27"/>
    </location>
</feature>
<feature type="transmembrane region" description="Helical" evidence="1">
    <location>
        <begin position="357"/>
        <end position="374"/>
    </location>
</feature>
<accession>A0ABX0YKB5</accession>
<reference evidence="2 3" key="1">
    <citation type="submission" date="2020-03" db="EMBL/GenBank/DDBJ databases">
        <authorList>
            <person name="Wang L."/>
            <person name="He N."/>
            <person name="Li Y."/>
            <person name="Fang Y."/>
            <person name="Zhang F."/>
        </authorList>
    </citation>
    <scope>NUCLEOTIDE SEQUENCE [LARGE SCALE GENOMIC DNA]</scope>
    <source>
        <strain evidence="3">hsmgli-8</strain>
    </source>
</reference>
<keyword evidence="1" id="KW-0812">Transmembrane</keyword>
<keyword evidence="3" id="KW-1185">Reference proteome</keyword>
<feature type="transmembrane region" description="Helical" evidence="1">
    <location>
        <begin position="332"/>
        <end position="351"/>
    </location>
</feature>